<sequence>MSVPKFMRGESNVQFIETARRLELHAFSVVTKAPKRYGPYLLYPIMHLCSTVHDEVRAANNIYPTNKHEAQMRRDCLTRANIALQNLSPKLALLYDAILQNPEKYPWIDHAIQEFGEYIVDEAKLISSVKKSDRKRYKDLPD</sequence>
<accession>A0A8S5U5B4</accession>
<reference evidence="1" key="1">
    <citation type="journal article" date="2021" name="Proc. Natl. Acad. Sci. U.S.A.">
        <title>A Catalog of Tens of Thousands of Viruses from Human Metagenomes Reveals Hidden Associations with Chronic Diseases.</title>
        <authorList>
            <person name="Tisza M.J."/>
            <person name="Buck C.B."/>
        </authorList>
    </citation>
    <scope>NUCLEOTIDE SEQUENCE</scope>
    <source>
        <strain evidence="1">CtZD11</strain>
    </source>
</reference>
<dbReference type="EMBL" id="BK016014">
    <property type="protein sequence ID" value="DAF89590.1"/>
    <property type="molecule type" value="Genomic_DNA"/>
</dbReference>
<organism evidence="1">
    <name type="scientific">Siphoviridae sp. ctZD11</name>
    <dbReference type="NCBI Taxonomy" id="2825556"/>
    <lineage>
        <taxon>Viruses</taxon>
        <taxon>Duplodnaviria</taxon>
        <taxon>Heunggongvirae</taxon>
        <taxon>Uroviricota</taxon>
        <taxon>Caudoviricetes</taxon>
    </lineage>
</organism>
<proteinExistence type="predicted"/>
<name>A0A8S5U5B4_9CAUD</name>
<evidence type="ECO:0000313" key="1">
    <source>
        <dbReference type="EMBL" id="DAF89590.1"/>
    </source>
</evidence>
<protein>
    <submittedName>
        <fullName evidence="1">23S rRNA-intervening sequence protein</fullName>
    </submittedName>
</protein>